<protein>
    <submittedName>
        <fullName evidence="2">Uncharacterized protein</fullName>
    </submittedName>
</protein>
<evidence type="ECO:0000313" key="2">
    <source>
        <dbReference type="EnsemblMetazoa" id="AGAP029361-PA"/>
    </source>
</evidence>
<keyword evidence="3" id="KW-1185">Reference proteome</keyword>
<dbReference type="EMBL" id="AAAB01008960">
    <property type="status" value="NOT_ANNOTATED_CDS"/>
    <property type="molecule type" value="Genomic_DNA"/>
</dbReference>
<sequence>MAENRQNATSEQIEKLISLVESNKQIVTSRSLGTAKYWNAVANELNALGPPIHNRNEWKEIWYDYCDTLKDQLVDNYVKNKDAGKYPWDLTNFTPLEKRVIDMMCMVKSLQPIPNTRALGLPHMSPVKFVSNEPQSSQPPVPPEPQPQPETETTVGCVRNRRHRYRSLAELQLLELRKLTKVNRKLCLLKQKELKVKNKQLLLMKQRLKMDIEIAQKRLEWDREMAGV</sequence>
<feature type="region of interest" description="Disordered" evidence="1">
    <location>
        <begin position="129"/>
        <end position="155"/>
    </location>
</feature>
<feature type="compositionally biased region" description="Pro residues" evidence="1">
    <location>
        <begin position="137"/>
        <end position="148"/>
    </location>
</feature>
<dbReference type="VEuPathDB" id="VectorBase:AGAP029361"/>
<dbReference type="Proteomes" id="UP000007062">
    <property type="component" value="Chromosome 2L"/>
</dbReference>
<name>A0A453YZ91_ANOGA</name>
<dbReference type="VEuPathDB" id="VectorBase:AGAMI1_010941"/>
<dbReference type="AlphaFoldDB" id="A0A453YZ91"/>
<evidence type="ECO:0000256" key="1">
    <source>
        <dbReference type="SAM" id="MobiDB-lite"/>
    </source>
</evidence>
<organism evidence="2 3">
    <name type="scientific">Anopheles gambiae</name>
    <name type="common">African malaria mosquito</name>
    <dbReference type="NCBI Taxonomy" id="7165"/>
    <lineage>
        <taxon>Eukaryota</taxon>
        <taxon>Metazoa</taxon>
        <taxon>Ecdysozoa</taxon>
        <taxon>Arthropoda</taxon>
        <taxon>Hexapoda</taxon>
        <taxon>Insecta</taxon>
        <taxon>Pterygota</taxon>
        <taxon>Neoptera</taxon>
        <taxon>Endopterygota</taxon>
        <taxon>Diptera</taxon>
        <taxon>Nematocera</taxon>
        <taxon>Culicoidea</taxon>
        <taxon>Culicidae</taxon>
        <taxon>Anophelinae</taxon>
        <taxon>Anopheles</taxon>
    </lineage>
</organism>
<reference evidence="2 3" key="1">
    <citation type="journal article" date="2002" name="Science">
        <title>The genome sequence of the malaria mosquito Anopheles gambiae.</title>
        <authorList>
            <person name="Holt R.A."/>
            <person name="Subramanian G.M."/>
            <person name="Halpern A."/>
            <person name="Sutton G.G."/>
            <person name="Charlab R."/>
            <person name="Nusskern D.R."/>
            <person name="Wincker P."/>
            <person name="Clark A.G."/>
            <person name="Ribeiro J.M."/>
            <person name="Wides R."/>
            <person name="Salzberg S.L."/>
            <person name="Loftus B."/>
            <person name="Yandell M."/>
            <person name="Majoros W.H."/>
            <person name="Rusch D.B."/>
            <person name="Lai Z."/>
            <person name="Kraft C.L."/>
            <person name="Abril J.F."/>
            <person name="Anthouard V."/>
            <person name="Arensburger P."/>
            <person name="Atkinson P.W."/>
            <person name="Baden H."/>
            <person name="de Berardinis V."/>
            <person name="Baldwin D."/>
            <person name="Benes V."/>
            <person name="Biedler J."/>
            <person name="Blass C."/>
            <person name="Bolanos R."/>
            <person name="Boscus D."/>
            <person name="Barnstead M."/>
            <person name="Cai S."/>
            <person name="Center A."/>
            <person name="Chaturverdi K."/>
            <person name="Christophides G.K."/>
            <person name="Chrystal M.A."/>
            <person name="Clamp M."/>
            <person name="Cravchik A."/>
            <person name="Curwen V."/>
            <person name="Dana A."/>
            <person name="Delcher A."/>
            <person name="Dew I."/>
            <person name="Evans C.A."/>
            <person name="Flanigan M."/>
            <person name="Grundschober-Freimoser A."/>
            <person name="Friedli L."/>
            <person name="Gu Z."/>
            <person name="Guan P."/>
            <person name="Guigo R."/>
            <person name="Hillenmeyer M.E."/>
            <person name="Hladun S.L."/>
            <person name="Hogan J.R."/>
            <person name="Hong Y.S."/>
            <person name="Hoover J."/>
            <person name="Jaillon O."/>
            <person name="Ke Z."/>
            <person name="Kodira C."/>
            <person name="Kokoza E."/>
            <person name="Koutsos A."/>
            <person name="Letunic I."/>
            <person name="Levitsky A."/>
            <person name="Liang Y."/>
            <person name="Lin J.J."/>
            <person name="Lobo N.F."/>
            <person name="Lopez J.R."/>
            <person name="Malek J.A."/>
            <person name="McIntosh T.C."/>
            <person name="Meister S."/>
            <person name="Miller J."/>
            <person name="Mobarry C."/>
            <person name="Mongin E."/>
            <person name="Murphy S.D."/>
            <person name="O'Brochta D.A."/>
            <person name="Pfannkoch C."/>
            <person name="Qi R."/>
            <person name="Regier M.A."/>
            <person name="Remington K."/>
            <person name="Shao H."/>
            <person name="Sharakhova M.V."/>
            <person name="Sitter C.D."/>
            <person name="Shetty J."/>
            <person name="Smith T.J."/>
            <person name="Strong R."/>
            <person name="Sun J."/>
            <person name="Thomasova D."/>
            <person name="Ton L.Q."/>
            <person name="Topalis P."/>
            <person name="Tu Z."/>
            <person name="Unger M.F."/>
            <person name="Walenz B."/>
            <person name="Wang A."/>
            <person name="Wang J."/>
            <person name="Wang M."/>
            <person name="Wang X."/>
            <person name="Woodford K.J."/>
            <person name="Wortman J.R."/>
            <person name="Wu M."/>
            <person name="Yao A."/>
            <person name="Zdobnov E.M."/>
            <person name="Zhang H."/>
            <person name="Zhao Q."/>
            <person name="Zhao S."/>
            <person name="Zhu S.C."/>
            <person name="Zhimulev I."/>
            <person name="Coluzzi M."/>
            <person name="della Torre A."/>
            <person name="Roth C.W."/>
            <person name="Louis C."/>
            <person name="Kalush F."/>
            <person name="Mural R.J."/>
            <person name="Myers E.W."/>
            <person name="Adams M.D."/>
            <person name="Smith H.O."/>
            <person name="Broder S."/>
            <person name="Gardner M.J."/>
            <person name="Fraser C.M."/>
            <person name="Birney E."/>
            <person name="Bork P."/>
            <person name="Brey P.T."/>
            <person name="Venter J.C."/>
            <person name="Weissenbach J."/>
            <person name="Kafatos F.C."/>
            <person name="Collins F.H."/>
            <person name="Hoffman S.L."/>
        </authorList>
    </citation>
    <scope>NUCLEOTIDE SEQUENCE [LARGE SCALE GENOMIC DNA]</scope>
    <source>
        <strain evidence="2 3">PEST</strain>
    </source>
</reference>
<evidence type="ECO:0000313" key="3">
    <source>
        <dbReference type="Proteomes" id="UP000007062"/>
    </source>
</evidence>
<reference evidence="2 3" key="2">
    <citation type="journal article" date="2004" name="Trends Parasitol.">
        <title>The Anopheles gambiae genome: an update.</title>
        <authorList>
            <person name="Mongin E."/>
            <person name="Louis C."/>
            <person name="Holt R.A."/>
            <person name="Birney E."/>
            <person name="Collins F.H."/>
        </authorList>
    </citation>
    <scope>NUCLEOTIDE SEQUENCE [LARGE SCALE GENOMIC DNA]</scope>
    <source>
        <strain evidence="2 3">PEST</strain>
    </source>
</reference>
<accession>A0A453YZ91</accession>
<reference evidence="2" key="3">
    <citation type="submission" date="2020-05" db="UniProtKB">
        <authorList>
            <consortium name="EnsemblMetazoa"/>
        </authorList>
    </citation>
    <scope>IDENTIFICATION</scope>
    <source>
        <strain evidence="2">PEST</strain>
    </source>
</reference>
<proteinExistence type="predicted"/>
<dbReference type="EnsemblMetazoa" id="AGAP029361-RA">
    <property type="protein sequence ID" value="AGAP029361-PA"/>
    <property type="gene ID" value="AGAP029361"/>
</dbReference>
<dbReference type="InParanoid" id="A0A453YZ91"/>